<evidence type="ECO:0000313" key="2">
    <source>
        <dbReference type="EMBL" id="KAF2410401.1"/>
    </source>
</evidence>
<evidence type="ECO:0000313" key="5">
    <source>
        <dbReference type="Proteomes" id="UP000748067"/>
    </source>
</evidence>
<dbReference type="OrthoDB" id="6920192at2"/>
<dbReference type="EMBL" id="JXDI01000001">
    <property type="protein sequence ID" value="KAF2410401.1"/>
    <property type="molecule type" value="Genomic_DNA"/>
</dbReference>
<dbReference type="Proteomes" id="UP000182470">
    <property type="component" value="Chromosome I"/>
</dbReference>
<proteinExistence type="inferred from homology"/>
<dbReference type="RefSeq" id="WP_083357176.1">
    <property type="nucleotide sequence ID" value="NZ_JXDI01000001.1"/>
</dbReference>
<accession>A0A1G9Y749</accession>
<dbReference type="Proteomes" id="UP000748067">
    <property type="component" value="Unassembled WGS sequence"/>
</dbReference>
<reference evidence="2 5" key="1">
    <citation type="submission" date="2015-01" db="EMBL/GenBank/DDBJ databases">
        <title>Genome Sequence of Pseudomonas antarctica CMS 35.</title>
        <authorList>
            <person name="Voget S."/>
            <person name="Chow J."/>
            <person name="Daniel R."/>
            <person name="Streit W."/>
        </authorList>
    </citation>
    <scope>NUCLEOTIDE SEQUENCE [LARGE SCALE GENOMIC DNA]</scope>
    <source>
        <strain evidence="2 5">CMS 35</strain>
    </source>
</reference>
<protein>
    <submittedName>
        <fullName evidence="3">Antitoxin Phd_YefM, type II toxin-antitoxin system</fullName>
    </submittedName>
</protein>
<organism evidence="3 4">
    <name type="scientific">Pseudomonas antarctica</name>
    <dbReference type="NCBI Taxonomy" id="219572"/>
    <lineage>
        <taxon>Bacteria</taxon>
        <taxon>Pseudomonadati</taxon>
        <taxon>Pseudomonadota</taxon>
        <taxon>Gammaproteobacteria</taxon>
        <taxon>Pseudomonadales</taxon>
        <taxon>Pseudomonadaceae</taxon>
        <taxon>Pseudomonas</taxon>
    </lineage>
</organism>
<reference evidence="3 4" key="2">
    <citation type="submission" date="2016-10" db="EMBL/GenBank/DDBJ databases">
        <authorList>
            <person name="de Groot N.N."/>
        </authorList>
    </citation>
    <scope>NUCLEOTIDE SEQUENCE [LARGE SCALE GENOMIC DNA]</scope>
    <source>
        <strain evidence="3 4">BS2772</strain>
    </source>
</reference>
<dbReference type="Gene3D" id="3.40.1620.10">
    <property type="entry name" value="YefM-like domain"/>
    <property type="match status" value="1"/>
</dbReference>
<gene>
    <name evidence="2" type="ORF">PSAN_28320</name>
    <name evidence="3" type="ORF">SAMN04490179_2236</name>
</gene>
<dbReference type="AlphaFoldDB" id="A0A1G9Y749"/>
<keyword evidence="5" id="KW-1185">Reference proteome</keyword>
<dbReference type="EMBL" id="LT629704">
    <property type="protein sequence ID" value="SDN04830.1"/>
    <property type="molecule type" value="Genomic_DNA"/>
</dbReference>
<dbReference type="InterPro" id="IPR036165">
    <property type="entry name" value="YefM-like_sf"/>
</dbReference>
<evidence type="ECO:0000256" key="1">
    <source>
        <dbReference type="ARBA" id="ARBA00009981"/>
    </source>
</evidence>
<comment type="similarity">
    <text evidence="1">Belongs to the phD/YefM antitoxin family.</text>
</comment>
<dbReference type="SUPFAM" id="SSF143120">
    <property type="entry name" value="YefM-like"/>
    <property type="match status" value="1"/>
</dbReference>
<name>A0A1G9Y749_9PSED</name>
<evidence type="ECO:0000313" key="4">
    <source>
        <dbReference type="Proteomes" id="UP000182470"/>
    </source>
</evidence>
<sequence>MGDDDRWTAIQAENNFDEVVEQLIITHKPVFIDGERSRAILISMEEWDSIQEKLISLPA</sequence>
<evidence type="ECO:0000313" key="3">
    <source>
        <dbReference type="EMBL" id="SDN04830.1"/>
    </source>
</evidence>